<feature type="compositionally biased region" description="Basic and acidic residues" evidence="1">
    <location>
        <begin position="44"/>
        <end position="56"/>
    </location>
</feature>
<feature type="region of interest" description="Disordered" evidence="1">
    <location>
        <begin position="113"/>
        <end position="153"/>
    </location>
</feature>
<feature type="compositionally biased region" description="Low complexity" evidence="1">
    <location>
        <begin position="144"/>
        <end position="153"/>
    </location>
</feature>
<evidence type="ECO:0000313" key="2">
    <source>
        <dbReference type="EMBL" id="CAA9344438.1"/>
    </source>
</evidence>
<dbReference type="AlphaFoldDB" id="A0A6J4LXZ6"/>
<organism evidence="2">
    <name type="scientific">uncultured Gemmatimonadota bacterium</name>
    <dbReference type="NCBI Taxonomy" id="203437"/>
    <lineage>
        <taxon>Bacteria</taxon>
        <taxon>Pseudomonadati</taxon>
        <taxon>Gemmatimonadota</taxon>
        <taxon>environmental samples</taxon>
    </lineage>
</organism>
<protein>
    <submittedName>
        <fullName evidence="2">Uncharacterized protein</fullName>
    </submittedName>
</protein>
<reference evidence="2" key="1">
    <citation type="submission" date="2020-02" db="EMBL/GenBank/DDBJ databases">
        <authorList>
            <person name="Meier V. D."/>
        </authorList>
    </citation>
    <scope>NUCLEOTIDE SEQUENCE</scope>
    <source>
        <strain evidence="2">AVDCRST_MAG68</strain>
    </source>
</reference>
<proteinExistence type="predicted"/>
<feature type="non-terminal residue" evidence="2">
    <location>
        <position position="153"/>
    </location>
</feature>
<name>A0A6J4LXZ6_9BACT</name>
<accession>A0A6J4LXZ6</accession>
<gene>
    <name evidence="2" type="ORF">AVDCRST_MAG68-3272</name>
</gene>
<feature type="non-terminal residue" evidence="2">
    <location>
        <position position="1"/>
    </location>
</feature>
<evidence type="ECO:0000256" key="1">
    <source>
        <dbReference type="SAM" id="MobiDB-lite"/>
    </source>
</evidence>
<dbReference type="EMBL" id="CADCTW010000153">
    <property type="protein sequence ID" value="CAA9344438.1"/>
    <property type="molecule type" value="Genomic_DNA"/>
</dbReference>
<feature type="region of interest" description="Disordered" evidence="1">
    <location>
        <begin position="1"/>
        <end position="66"/>
    </location>
</feature>
<sequence>ERLADRLPPGAALPARTPDRRGGAGIWQALAAGPDPRQPAAADVRGRTGGPHEEHLPAGPHPWRQPEALVPREVRQRTVPALLPLSAAGAHPHLCVGQRRALPADLRQLDGRLRHLRPHAGRGQPTGRRGRPPEGMHHPRHRAPPQAHLRSDV</sequence>